<reference evidence="8" key="1">
    <citation type="journal article" date="2014" name="Int. J. Syst. Evol. Microbiol.">
        <title>Complete genome sequence of Corynebacterium casei LMG S-19264T (=DSM 44701T), isolated from a smear-ripened cheese.</title>
        <authorList>
            <consortium name="US DOE Joint Genome Institute (JGI-PGF)"/>
            <person name="Walter F."/>
            <person name="Albersmeier A."/>
            <person name="Kalinowski J."/>
            <person name="Ruckert C."/>
        </authorList>
    </citation>
    <scope>NUCLEOTIDE SEQUENCE</scope>
    <source>
        <strain evidence="8">CGMCC 1.15958</strain>
    </source>
</reference>
<comment type="caution">
    <text evidence="8">The sequence shown here is derived from an EMBL/GenBank/DDBJ whole genome shotgun (WGS) entry which is preliminary data.</text>
</comment>
<proteinExistence type="inferred from homology"/>
<sequence>MSGLCDLDCRHAKPKDKAYRLHDSGGLYLDVKVTGKKIWRLKYKIYGKEKLLTIGEYPKVTLIIAREKRDQAKEKLATGIDPAREKQEQKKQARFKQTQTFELVATEWYEYNLSTWSPNHAKHILSRLKQNVFSEIGNYPIAKITIQDLLTCLRKVEEREANEMARRILQMMGQVMRYAVITGRAERDITVDLKGALKKYKKGHYAAIDSDELPQLLKTINKNDARLFKQTIIAIKLIMLTFVRTSELTNATWKEFNLEKAEWNIPAERMKMRLPHFVPLSKQVLELLEELKQVFGKSEYILPSIVRHDKPISNNTILSGLSRLGYHKIMTGHGFRALAMSTIKEKLNYRHEVVDRQLAHQPKNKIDQAYDRAKFISERTKMMQEWADYIDALQK</sequence>
<evidence type="ECO:0000313" key="8">
    <source>
        <dbReference type="EMBL" id="GGD64284.1"/>
    </source>
</evidence>
<keyword evidence="4" id="KW-0233">DNA recombination</keyword>
<reference evidence="8" key="2">
    <citation type="submission" date="2020-09" db="EMBL/GenBank/DDBJ databases">
        <authorList>
            <person name="Sun Q."/>
            <person name="Zhou Y."/>
        </authorList>
    </citation>
    <scope>NUCLEOTIDE SEQUENCE</scope>
    <source>
        <strain evidence="8">CGMCC 1.15958</strain>
    </source>
</reference>
<dbReference type="PROSITE" id="PS51898">
    <property type="entry name" value="TYR_RECOMBINASE"/>
    <property type="match status" value="1"/>
</dbReference>
<evidence type="ECO:0000259" key="7">
    <source>
        <dbReference type="PROSITE" id="PS51900"/>
    </source>
</evidence>
<dbReference type="AlphaFoldDB" id="A0A916YWG8"/>
<accession>A0A916YWG8</accession>
<dbReference type="InterPro" id="IPR025166">
    <property type="entry name" value="Integrase_DNA_bind_dom"/>
</dbReference>
<dbReference type="Pfam" id="PF13356">
    <property type="entry name" value="Arm-DNA-bind_3"/>
    <property type="match status" value="1"/>
</dbReference>
<dbReference type="InterPro" id="IPR013762">
    <property type="entry name" value="Integrase-like_cat_sf"/>
</dbReference>
<dbReference type="PANTHER" id="PTHR30629:SF2">
    <property type="entry name" value="PROPHAGE INTEGRASE INTS-RELATED"/>
    <property type="match status" value="1"/>
</dbReference>
<dbReference type="InterPro" id="IPR053876">
    <property type="entry name" value="Phage_int_M"/>
</dbReference>
<dbReference type="CDD" id="cd00801">
    <property type="entry name" value="INT_P4_C"/>
    <property type="match status" value="1"/>
</dbReference>
<name>A0A916YWG8_9BACT</name>
<dbReference type="InterPro" id="IPR002104">
    <property type="entry name" value="Integrase_catalytic"/>
</dbReference>
<evidence type="ECO:0000256" key="4">
    <source>
        <dbReference type="ARBA" id="ARBA00023172"/>
    </source>
</evidence>
<dbReference type="InterPro" id="IPR050808">
    <property type="entry name" value="Phage_Integrase"/>
</dbReference>
<comment type="similarity">
    <text evidence="1">Belongs to the 'phage' integrase family.</text>
</comment>
<dbReference type="InterPro" id="IPR044068">
    <property type="entry name" value="CB"/>
</dbReference>
<evidence type="ECO:0000259" key="6">
    <source>
        <dbReference type="PROSITE" id="PS51898"/>
    </source>
</evidence>
<keyword evidence="9" id="KW-1185">Reference proteome</keyword>
<dbReference type="Gene3D" id="3.30.160.390">
    <property type="entry name" value="Integrase, DNA-binding domain"/>
    <property type="match status" value="1"/>
</dbReference>
<dbReference type="SUPFAM" id="SSF56349">
    <property type="entry name" value="DNA breaking-rejoining enzymes"/>
    <property type="match status" value="1"/>
</dbReference>
<dbReference type="Pfam" id="PF00589">
    <property type="entry name" value="Phage_integrase"/>
    <property type="match status" value="1"/>
</dbReference>
<dbReference type="PANTHER" id="PTHR30629">
    <property type="entry name" value="PROPHAGE INTEGRASE"/>
    <property type="match status" value="1"/>
</dbReference>
<organism evidence="8 9">
    <name type="scientific">Emticicia aquatilis</name>
    <dbReference type="NCBI Taxonomy" id="1537369"/>
    <lineage>
        <taxon>Bacteria</taxon>
        <taxon>Pseudomonadati</taxon>
        <taxon>Bacteroidota</taxon>
        <taxon>Cytophagia</taxon>
        <taxon>Cytophagales</taxon>
        <taxon>Leadbetterellaceae</taxon>
        <taxon>Emticicia</taxon>
    </lineage>
</organism>
<dbReference type="InterPro" id="IPR010998">
    <property type="entry name" value="Integrase_recombinase_N"/>
</dbReference>
<dbReference type="GO" id="GO:0015074">
    <property type="term" value="P:DNA integration"/>
    <property type="evidence" value="ECO:0007669"/>
    <property type="project" value="UniProtKB-KW"/>
</dbReference>
<evidence type="ECO:0000256" key="1">
    <source>
        <dbReference type="ARBA" id="ARBA00008857"/>
    </source>
</evidence>
<evidence type="ECO:0000256" key="3">
    <source>
        <dbReference type="ARBA" id="ARBA00023125"/>
    </source>
</evidence>
<evidence type="ECO:0000256" key="5">
    <source>
        <dbReference type="PROSITE-ProRule" id="PRU01248"/>
    </source>
</evidence>
<dbReference type="Pfam" id="PF22022">
    <property type="entry name" value="Phage_int_M"/>
    <property type="match status" value="1"/>
</dbReference>
<keyword evidence="2" id="KW-0229">DNA integration</keyword>
<dbReference type="Gene3D" id="1.10.150.130">
    <property type="match status" value="1"/>
</dbReference>
<dbReference type="GO" id="GO:0006310">
    <property type="term" value="P:DNA recombination"/>
    <property type="evidence" value="ECO:0007669"/>
    <property type="project" value="UniProtKB-KW"/>
</dbReference>
<keyword evidence="3 5" id="KW-0238">DNA-binding</keyword>
<dbReference type="PROSITE" id="PS51900">
    <property type="entry name" value="CB"/>
    <property type="match status" value="1"/>
</dbReference>
<dbReference type="EMBL" id="BMKK01000006">
    <property type="protein sequence ID" value="GGD64284.1"/>
    <property type="molecule type" value="Genomic_DNA"/>
</dbReference>
<protein>
    <submittedName>
        <fullName evidence="8">Integrase</fullName>
    </submittedName>
</protein>
<dbReference type="InterPro" id="IPR011010">
    <property type="entry name" value="DNA_brk_join_enz"/>
</dbReference>
<evidence type="ECO:0000313" key="9">
    <source>
        <dbReference type="Proteomes" id="UP000609064"/>
    </source>
</evidence>
<gene>
    <name evidence="8" type="primary">int</name>
    <name evidence="8" type="ORF">GCM10011514_30320</name>
</gene>
<dbReference type="InterPro" id="IPR038488">
    <property type="entry name" value="Integrase_DNA-bd_sf"/>
</dbReference>
<dbReference type="RefSeq" id="WP_229250708.1">
    <property type="nucleotide sequence ID" value="NZ_BMKK01000006.1"/>
</dbReference>
<feature type="domain" description="Core-binding (CB)" evidence="7">
    <location>
        <begin position="99"/>
        <end position="180"/>
    </location>
</feature>
<feature type="domain" description="Tyr recombinase" evidence="6">
    <location>
        <begin position="203"/>
        <end position="383"/>
    </location>
</feature>
<dbReference type="Proteomes" id="UP000609064">
    <property type="component" value="Unassembled WGS sequence"/>
</dbReference>
<dbReference type="Gene3D" id="1.10.443.10">
    <property type="entry name" value="Intergrase catalytic core"/>
    <property type="match status" value="1"/>
</dbReference>
<dbReference type="GO" id="GO:0003677">
    <property type="term" value="F:DNA binding"/>
    <property type="evidence" value="ECO:0007669"/>
    <property type="project" value="UniProtKB-UniRule"/>
</dbReference>
<evidence type="ECO:0000256" key="2">
    <source>
        <dbReference type="ARBA" id="ARBA00022908"/>
    </source>
</evidence>